<reference evidence="7" key="3">
    <citation type="submission" date="2015-04" db="UniProtKB">
        <authorList>
            <consortium name="EnsemblPlants"/>
        </authorList>
    </citation>
    <scope>IDENTIFICATION</scope>
    <source>
        <strain evidence="7">cv. Jemalong A17</strain>
    </source>
</reference>
<sequence length="111" mass="13125">MVSMWVRRLRRLEYLKKKIININGLMMNGFGFHMRCCAHVLNLVVIDGLKYVHSSVSRVRNAVQFVDLHPIGLQSFRTVYNFLVLNARSWYVFQLGTTLFEWYDVECLLHS</sequence>
<dbReference type="InterPro" id="IPR052035">
    <property type="entry name" value="ZnF_BED_domain_contain"/>
</dbReference>
<evidence type="ECO:0000256" key="2">
    <source>
        <dbReference type="ARBA" id="ARBA00022723"/>
    </source>
</evidence>
<evidence type="ECO:0000313" key="6">
    <source>
        <dbReference type="EMBL" id="AES96210.1"/>
    </source>
</evidence>
<keyword evidence="3" id="KW-0863">Zinc-finger</keyword>
<evidence type="ECO:0008006" key="9">
    <source>
        <dbReference type="Google" id="ProtNLM"/>
    </source>
</evidence>
<evidence type="ECO:0000313" key="8">
    <source>
        <dbReference type="Proteomes" id="UP000002051"/>
    </source>
</evidence>
<dbReference type="HOGENOM" id="CLU_2162169_0_0_1"/>
<evidence type="ECO:0000256" key="5">
    <source>
        <dbReference type="ARBA" id="ARBA00023242"/>
    </source>
</evidence>
<protein>
    <recommendedName>
        <fullName evidence="9">AC transposase</fullName>
    </recommendedName>
</protein>
<reference evidence="6 8" key="2">
    <citation type="journal article" date="2014" name="BMC Genomics">
        <title>An improved genome release (version Mt4.0) for the model legume Medicago truncatula.</title>
        <authorList>
            <person name="Tang H."/>
            <person name="Krishnakumar V."/>
            <person name="Bidwell S."/>
            <person name="Rosen B."/>
            <person name="Chan A."/>
            <person name="Zhou S."/>
            <person name="Gentzbittel L."/>
            <person name="Childs K.L."/>
            <person name="Yandell M."/>
            <person name="Gundlach H."/>
            <person name="Mayer K.F."/>
            <person name="Schwartz D.C."/>
            <person name="Town C.D."/>
        </authorList>
    </citation>
    <scope>GENOME REANNOTATION</scope>
    <source>
        <strain evidence="7 8">cv. Jemalong A17</strain>
    </source>
</reference>
<dbReference type="GO" id="GO:0008270">
    <property type="term" value="F:zinc ion binding"/>
    <property type="evidence" value="ECO:0007669"/>
    <property type="project" value="UniProtKB-KW"/>
</dbReference>
<name>G7K1F7_MEDTR</name>
<organism evidence="6 8">
    <name type="scientific">Medicago truncatula</name>
    <name type="common">Barrel medic</name>
    <name type="synonym">Medicago tribuloides</name>
    <dbReference type="NCBI Taxonomy" id="3880"/>
    <lineage>
        <taxon>Eukaryota</taxon>
        <taxon>Viridiplantae</taxon>
        <taxon>Streptophyta</taxon>
        <taxon>Embryophyta</taxon>
        <taxon>Tracheophyta</taxon>
        <taxon>Spermatophyta</taxon>
        <taxon>Magnoliopsida</taxon>
        <taxon>eudicotyledons</taxon>
        <taxon>Gunneridae</taxon>
        <taxon>Pentapetalae</taxon>
        <taxon>rosids</taxon>
        <taxon>fabids</taxon>
        <taxon>Fabales</taxon>
        <taxon>Fabaceae</taxon>
        <taxon>Papilionoideae</taxon>
        <taxon>50 kb inversion clade</taxon>
        <taxon>NPAAA clade</taxon>
        <taxon>Hologalegina</taxon>
        <taxon>IRL clade</taxon>
        <taxon>Trifolieae</taxon>
        <taxon>Medicago</taxon>
    </lineage>
</organism>
<evidence type="ECO:0000256" key="4">
    <source>
        <dbReference type="ARBA" id="ARBA00022833"/>
    </source>
</evidence>
<evidence type="ECO:0000256" key="1">
    <source>
        <dbReference type="ARBA" id="ARBA00004123"/>
    </source>
</evidence>
<dbReference type="PANTHER" id="PTHR46481">
    <property type="entry name" value="ZINC FINGER BED DOMAIN-CONTAINING PROTEIN 4"/>
    <property type="match status" value="1"/>
</dbReference>
<dbReference type="AlphaFoldDB" id="G7K1F7"/>
<evidence type="ECO:0000313" key="7">
    <source>
        <dbReference type="EnsemblPlants" id="AES96210"/>
    </source>
</evidence>
<accession>G7K1F7</accession>
<dbReference type="EMBL" id="CM001221">
    <property type="protein sequence ID" value="AES96210.1"/>
    <property type="molecule type" value="Genomic_DNA"/>
</dbReference>
<reference evidence="6 8" key="1">
    <citation type="journal article" date="2011" name="Nature">
        <title>The Medicago genome provides insight into the evolution of rhizobial symbioses.</title>
        <authorList>
            <person name="Young N.D."/>
            <person name="Debelle F."/>
            <person name="Oldroyd G.E."/>
            <person name="Geurts R."/>
            <person name="Cannon S.B."/>
            <person name="Udvardi M.K."/>
            <person name="Benedito V.A."/>
            <person name="Mayer K.F."/>
            <person name="Gouzy J."/>
            <person name="Schoof H."/>
            <person name="Van de Peer Y."/>
            <person name="Proost S."/>
            <person name="Cook D.R."/>
            <person name="Meyers B.C."/>
            <person name="Spannagl M."/>
            <person name="Cheung F."/>
            <person name="De Mita S."/>
            <person name="Krishnakumar V."/>
            <person name="Gundlach H."/>
            <person name="Zhou S."/>
            <person name="Mudge J."/>
            <person name="Bharti A.K."/>
            <person name="Murray J.D."/>
            <person name="Naoumkina M.A."/>
            <person name="Rosen B."/>
            <person name="Silverstein K.A."/>
            <person name="Tang H."/>
            <person name="Rombauts S."/>
            <person name="Zhao P.X."/>
            <person name="Zhou P."/>
            <person name="Barbe V."/>
            <person name="Bardou P."/>
            <person name="Bechner M."/>
            <person name="Bellec A."/>
            <person name="Berger A."/>
            <person name="Berges H."/>
            <person name="Bidwell S."/>
            <person name="Bisseling T."/>
            <person name="Choisne N."/>
            <person name="Couloux A."/>
            <person name="Denny R."/>
            <person name="Deshpande S."/>
            <person name="Dai X."/>
            <person name="Doyle J.J."/>
            <person name="Dudez A.M."/>
            <person name="Farmer A.D."/>
            <person name="Fouteau S."/>
            <person name="Franken C."/>
            <person name="Gibelin C."/>
            <person name="Gish J."/>
            <person name="Goldstein S."/>
            <person name="Gonzalez A.J."/>
            <person name="Green P.J."/>
            <person name="Hallab A."/>
            <person name="Hartog M."/>
            <person name="Hua A."/>
            <person name="Humphray S.J."/>
            <person name="Jeong D.H."/>
            <person name="Jing Y."/>
            <person name="Jocker A."/>
            <person name="Kenton S.M."/>
            <person name="Kim D.J."/>
            <person name="Klee K."/>
            <person name="Lai H."/>
            <person name="Lang C."/>
            <person name="Lin S."/>
            <person name="Macmil S.L."/>
            <person name="Magdelenat G."/>
            <person name="Matthews L."/>
            <person name="McCorrison J."/>
            <person name="Monaghan E.L."/>
            <person name="Mun J.H."/>
            <person name="Najar F.Z."/>
            <person name="Nicholson C."/>
            <person name="Noirot C."/>
            <person name="O'Bleness M."/>
            <person name="Paule C.R."/>
            <person name="Poulain J."/>
            <person name="Prion F."/>
            <person name="Qin B."/>
            <person name="Qu C."/>
            <person name="Retzel E.F."/>
            <person name="Riddle C."/>
            <person name="Sallet E."/>
            <person name="Samain S."/>
            <person name="Samson N."/>
            <person name="Sanders I."/>
            <person name="Saurat O."/>
            <person name="Scarpelli C."/>
            <person name="Schiex T."/>
            <person name="Segurens B."/>
            <person name="Severin A.J."/>
            <person name="Sherrier D.J."/>
            <person name="Shi R."/>
            <person name="Sims S."/>
            <person name="Singer S.R."/>
            <person name="Sinharoy S."/>
            <person name="Sterck L."/>
            <person name="Viollet A."/>
            <person name="Wang B.B."/>
            <person name="Wang K."/>
            <person name="Wang M."/>
            <person name="Wang X."/>
            <person name="Warfsmann J."/>
            <person name="Weissenbach J."/>
            <person name="White D.D."/>
            <person name="White J.D."/>
            <person name="Wiley G.B."/>
            <person name="Wincker P."/>
            <person name="Xing Y."/>
            <person name="Yang L."/>
            <person name="Yao Z."/>
            <person name="Ying F."/>
            <person name="Zhai J."/>
            <person name="Zhou L."/>
            <person name="Zuber A."/>
            <person name="Denarie J."/>
            <person name="Dixon R.A."/>
            <person name="May G.D."/>
            <person name="Schwartz D.C."/>
            <person name="Rogers J."/>
            <person name="Quetier F."/>
            <person name="Town C.D."/>
            <person name="Roe B.A."/>
        </authorList>
    </citation>
    <scope>NUCLEOTIDE SEQUENCE [LARGE SCALE GENOMIC DNA]</scope>
    <source>
        <strain evidence="6">A17</strain>
        <strain evidence="7 8">cv. Jemalong A17</strain>
    </source>
</reference>
<gene>
    <name evidence="6" type="ordered locus">MTR_5g034530</name>
</gene>
<comment type="subcellular location">
    <subcellularLocation>
        <location evidence="1">Nucleus</location>
    </subcellularLocation>
</comment>
<dbReference type="PaxDb" id="3880-AES96210"/>
<proteinExistence type="predicted"/>
<dbReference type="EnsemblPlants" id="AES96210">
    <property type="protein sequence ID" value="AES96210"/>
    <property type="gene ID" value="MTR_5g034530"/>
</dbReference>
<keyword evidence="8" id="KW-1185">Reference proteome</keyword>
<dbReference type="PANTHER" id="PTHR46481:SF10">
    <property type="entry name" value="ZINC FINGER BED DOMAIN-CONTAINING PROTEIN 39"/>
    <property type="match status" value="1"/>
</dbReference>
<keyword evidence="5" id="KW-0539">Nucleus</keyword>
<dbReference type="GO" id="GO:0005634">
    <property type="term" value="C:nucleus"/>
    <property type="evidence" value="ECO:0007669"/>
    <property type="project" value="UniProtKB-SubCell"/>
</dbReference>
<keyword evidence="2" id="KW-0479">Metal-binding</keyword>
<evidence type="ECO:0000256" key="3">
    <source>
        <dbReference type="ARBA" id="ARBA00022771"/>
    </source>
</evidence>
<dbReference type="Proteomes" id="UP000002051">
    <property type="component" value="Chromosome 5"/>
</dbReference>
<keyword evidence="4" id="KW-0862">Zinc</keyword>